<dbReference type="GO" id="GO:0000270">
    <property type="term" value="P:peptidoglycan metabolic process"/>
    <property type="evidence" value="ECO:0007669"/>
    <property type="project" value="TreeGrafter"/>
</dbReference>
<comment type="similarity">
    <text evidence="1">Belongs to the peptidase S13 family.</text>
</comment>
<keyword evidence="4" id="KW-1185">Reference proteome</keyword>
<gene>
    <name evidence="3" type="primary">dacB</name>
    <name evidence="3" type="ORF">KKR91_00415</name>
</gene>
<organism evidence="3 4">
    <name type="scientific">Arthrobacter jiangjiafuii</name>
    <dbReference type="NCBI Taxonomy" id="2817475"/>
    <lineage>
        <taxon>Bacteria</taxon>
        <taxon>Bacillati</taxon>
        <taxon>Actinomycetota</taxon>
        <taxon>Actinomycetes</taxon>
        <taxon>Micrococcales</taxon>
        <taxon>Micrococcaceae</taxon>
        <taxon>Arthrobacter</taxon>
    </lineage>
</organism>
<dbReference type="InterPro" id="IPR012338">
    <property type="entry name" value="Beta-lactam/transpept-like"/>
</dbReference>
<dbReference type="PANTHER" id="PTHR30023">
    <property type="entry name" value="D-ALANYL-D-ALANINE CARBOXYPEPTIDASE"/>
    <property type="match status" value="1"/>
</dbReference>
<dbReference type="NCBIfam" id="TIGR00666">
    <property type="entry name" value="PBP4"/>
    <property type="match status" value="1"/>
</dbReference>
<dbReference type="Proteomes" id="UP000676885">
    <property type="component" value="Chromosome"/>
</dbReference>
<protein>
    <submittedName>
        <fullName evidence="3">D-alanyl-D-alanine carboxypeptidase/D-alanyl-D-alanine-endopeptidase</fullName>
        <ecNumber evidence="3">3.4.16.4</ecNumber>
    </submittedName>
</protein>
<evidence type="ECO:0000256" key="1">
    <source>
        <dbReference type="ARBA" id="ARBA00006096"/>
    </source>
</evidence>
<dbReference type="Gene3D" id="3.40.710.10">
    <property type="entry name" value="DD-peptidase/beta-lactamase superfamily"/>
    <property type="match status" value="2"/>
</dbReference>
<evidence type="ECO:0000256" key="2">
    <source>
        <dbReference type="ARBA" id="ARBA00022801"/>
    </source>
</evidence>
<dbReference type="PRINTS" id="PR00922">
    <property type="entry name" value="DADACBPTASE3"/>
</dbReference>
<dbReference type="Pfam" id="PF02113">
    <property type="entry name" value="Peptidase_S13"/>
    <property type="match status" value="2"/>
</dbReference>
<proteinExistence type="inferred from homology"/>
<keyword evidence="3" id="KW-0121">Carboxypeptidase</keyword>
<accession>A0A975R132</accession>
<dbReference type="InterPro" id="IPR000667">
    <property type="entry name" value="Peptidase_S13"/>
</dbReference>
<dbReference type="SUPFAM" id="SSF56601">
    <property type="entry name" value="beta-lactamase/transpeptidase-like"/>
    <property type="match status" value="1"/>
</dbReference>
<dbReference type="GO" id="GO:0009002">
    <property type="term" value="F:serine-type D-Ala-D-Ala carboxypeptidase activity"/>
    <property type="evidence" value="ECO:0007669"/>
    <property type="project" value="UniProtKB-EC"/>
</dbReference>
<evidence type="ECO:0000313" key="4">
    <source>
        <dbReference type="Proteomes" id="UP000676885"/>
    </source>
</evidence>
<dbReference type="EC" id="3.4.16.4" evidence="3"/>
<sequence length="490" mass="48506">MFSGLLLTLVLAALVVPLGLYAGPPVLAALANKQPQRQEPVPAYQQAPLQLGAAGPVFPAPAGLSAPLPAADELAALLDAELMVAGSGEFHGTVLDALTGEVLYDRAGTTPVMPASSLKILTAAAALSSLGAGTRFETTVVAGDEPGTVVLTGGGDVLLGSGASQPEEVVGHAGLQDLAEDTAKALAEANSGAPETVRILVDDTLFTGPALSPAWNIDDVEAGEAAALYPLAINSAWATEGIQNGPRTDDAALAAAEAFGQALGTAAAGYGIAVDPVIERGTAGDGAERLAAVESATVGEQVRQMLLISDNYLAEALARMTALADGAEGSYDGGTQAILSAVSGLGVDTASMVLADASGLGAGTEISARQLARTVQAALTSENNDLRGLASSLPVAGLSGTLSNRFDDTGLEDSTEDADGAPAAPESAAGLVRAKTGTLLAVTSLSGFVTDADGRLLAFAFVANGLDANTAQARAAVDAAAAVLAGCGCR</sequence>
<dbReference type="AlphaFoldDB" id="A0A975R132"/>
<dbReference type="KEGG" id="ajg:KKR91_00415"/>
<evidence type="ECO:0000313" key="3">
    <source>
        <dbReference type="EMBL" id="QWC11570.1"/>
    </source>
</evidence>
<name>A0A975R132_9MICC</name>
<dbReference type="EMBL" id="CP076022">
    <property type="protein sequence ID" value="QWC11570.1"/>
    <property type="molecule type" value="Genomic_DNA"/>
</dbReference>
<keyword evidence="2 3" id="KW-0378">Hydrolase</keyword>
<dbReference type="GO" id="GO:0006508">
    <property type="term" value="P:proteolysis"/>
    <property type="evidence" value="ECO:0007669"/>
    <property type="project" value="InterPro"/>
</dbReference>
<dbReference type="PANTHER" id="PTHR30023:SF0">
    <property type="entry name" value="PENICILLIN-SENSITIVE CARBOXYPEPTIDASE A"/>
    <property type="match status" value="1"/>
</dbReference>
<reference evidence="3 4" key="1">
    <citation type="submission" date="2021-05" db="EMBL/GenBank/DDBJ databases">
        <title>Novel species in genus Arthrobacter.</title>
        <authorList>
            <person name="Zhang G."/>
        </authorList>
    </citation>
    <scope>NUCLEOTIDE SEQUENCE [LARGE SCALE GENOMIC DNA]</scope>
    <source>
        <strain evidence="4">zg-ZUI227</strain>
    </source>
</reference>
<keyword evidence="3" id="KW-0645">Protease</keyword>